<proteinExistence type="predicted"/>
<protein>
    <submittedName>
        <fullName evidence="1">Uncharacterized protein</fullName>
    </submittedName>
</protein>
<evidence type="ECO:0000313" key="2">
    <source>
        <dbReference type="Proteomes" id="UP000516115"/>
    </source>
</evidence>
<accession>A0A7G9A1F6</accession>
<organism evidence="1 2">
    <name type="scientific">Mycobacterium phage SuperCallie99</name>
    <dbReference type="NCBI Taxonomy" id="2759456"/>
    <lineage>
        <taxon>Viruses</taxon>
        <taxon>Duplodnaviria</taxon>
        <taxon>Heunggongvirae</taxon>
        <taxon>Uroviricota</taxon>
        <taxon>Caudoviricetes</taxon>
        <taxon>Gladiatorvirus</taxon>
        <taxon>Gladiatorvirus ericB</taxon>
    </lineage>
</organism>
<gene>
    <name evidence="1" type="primary">91</name>
    <name evidence="1" type="ORF">SEA_SUPERCALLIE99_91</name>
</gene>
<evidence type="ECO:0000313" key="1">
    <source>
        <dbReference type="EMBL" id="QNL30445.1"/>
    </source>
</evidence>
<dbReference type="Proteomes" id="UP000516115">
    <property type="component" value="Segment"/>
</dbReference>
<name>A0A7G9A1F6_9CAUD</name>
<reference evidence="1 2" key="1">
    <citation type="submission" date="2020-06" db="EMBL/GenBank/DDBJ databases">
        <authorList>
            <person name="Frederick G.D."/>
            <person name="Baliraine F.N."/>
            <person name="Crook L."/>
            <person name="Hudson F.M."/>
            <person name="Poore C."/>
            <person name="Garlena R.A."/>
            <person name="Russell D.A."/>
            <person name="Pope W.H."/>
            <person name="Jacobs-Sera D."/>
            <person name="Hatfull G.F."/>
        </authorList>
    </citation>
    <scope>NUCLEOTIDE SEQUENCE [LARGE SCALE GENOMIC DNA]</scope>
</reference>
<dbReference type="EMBL" id="MT657338">
    <property type="protein sequence ID" value="QNL30445.1"/>
    <property type="molecule type" value="Genomic_DNA"/>
</dbReference>
<sequence length="58" mass="6832">MDRMSFERWLGWVDAHLLRRVGLTHTDIADQTWHDWYDSGYAPVDAATEAMENEGMYL</sequence>